<accession>A0A1B8ZPT0</accession>
<name>A0A1B8ZPT0_9FLAO</name>
<dbReference type="EMBL" id="MAYG01000001">
    <property type="protein sequence ID" value="OCA73602.1"/>
    <property type="molecule type" value="Genomic_DNA"/>
</dbReference>
<dbReference type="RefSeq" id="WP_065397603.1">
    <property type="nucleotide sequence ID" value="NZ_JBOBHV010000002.1"/>
</dbReference>
<dbReference type="Proteomes" id="UP000093432">
    <property type="component" value="Unassembled WGS sequence"/>
</dbReference>
<proteinExistence type="predicted"/>
<comment type="caution">
    <text evidence="1">The sequence shown here is derived from an EMBL/GenBank/DDBJ whole genome shotgun (WGS) entry which is preliminary data.</text>
</comment>
<dbReference type="AlphaFoldDB" id="A0A1B8ZPT0"/>
<evidence type="ECO:0000313" key="1">
    <source>
        <dbReference type="EMBL" id="OCA73602.1"/>
    </source>
</evidence>
<evidence type="ECO:0000313" key="2">
    <source>
        <dbReference type="Proteomes" id="UP000093432"/>
    </source>
</evidence>
<dbReference type="OrthoDB" id="1262330at2"/>
<sequence length="165" mass="19605">MDLTREELRRHALSYDFSIGRLKTIIKGLNEAVAYLRNSELSIDWWGTMDEKYEHESIYNLAILAFEHYLETVLSDFKMANEDSCQLYYSEPAISLIFTLAKYIKNDPDFSYKTLNHYHLNIHDYPVYNGIIALNPQQDLEEIIKQLQKWRAKIINIYYKEPEAQ</sequence>
<protein>
    <submittedName>
        <fullName evidence="1">Uncharacterized protein</fullName>
    </submittedName>
</protein>
<gene>
    <name evidence="1" type="ORF">BBI00_04255</name>
</gene>
<organism evidence="1 2">
    <name type="scientific">Chryseobacterium arthrosphaerae</name>
    <dbReference type="NCBI Taxonomy" id="651561"/>
    <lineage>
        <taxon>Bacteria</taxon>
        <taxon>Pseudomonadati</taxon>
        <taxon>Bacteroidota</taxon>
        <taxon>Flavobacteriia</taxon>
        <taxon>Flavobacteriales</taxon>
        <taxon>Weeksellaceae</taxon>
        <taxon>Chryseobacterium group</taxon>
        <taxon>Chryseobacterium</taxon>
    </lineage>
</organism>
<reference evidence="2" key="1">
    <citation type="submission" date="2016-07" db="EMBL/GenBank/DDBJ databases">
        <authorList>
            <person name="Florea S."/>
            <person name="Webb J.S."/>
            <person name="Jaromczyk J."/>
            <person name="Schardl C.L."/>
        </authorList>
    </citation>
    <scope>NUCLEOTIDE SEQUENCE [LARGE SCALE GENOMIC DNA]</scope>
    <source>
        <strain evidence="2">CC-VM-7</strain>
    </source>
</reference>